<feature type="transmembrane region" description="Helical" evidence="8">
    <location>
        <begin position="338"/>
        <end position="358"/>
    </location>
</feature>
<keyword evidence="7 8" id="KW-0472">Membrane</keyword>
<comment type="similarity">
    <text evidence="2">Belongs to the amino acid-polyamine-organocation (APC) superfamily. Spore germination protein (SGP) (TC 2.A.3.9) family.</text>
</comment>
<evidence type="ECO:0000256" key="8">
    <source>
        <dbReference type="SAM" id="Phobius"/>
    </source>
</evidence>
<keyword evidence="10" id="KW-1185">Reference proteome</keyword>
<dbReference type="AlphaFoldDB" id="A0A3N9UHW8"/>
<protein>
    <submittedName>
        <fullName evidence="9">MFS transporter permease</fullName>
    </submittedName>
</protein>
<dbReference type="PANTHER" id="PTHR34975">
    <property type="entry name" value="SPORE GERMINATION PROTEIN A2"/>
    <property type="match status" value="1"/>
</dbReference>
<evidence type="ECO:0000256" key="4">
    <source>
        <dbReference type="ARBA" id="ARBA00022544"/>
    </source>
</evidence>
<dbReference type="Proteomes" id="UP000274033">
    <property type="component" value="Unassembled WGS sequence"/>
</dbReference>
<organism evidence="9 10">
    <name type="scientific">Lysinibacillus composti</name>
    <dbReference type="NCBI Taxonomy" id="720633"/>
    <lineage>
        <taxon>Bacteria</taxon>
        <taxon>Bacillati</taxon>
        <taxon>Bacillota</taxon>
        <taxon>Bacilli</taxon>
        <taxon>Bacillales</taxon>
        <taxon>Bacillaceae</taxon>
        <taxon>Lysinibacillus</taxon>
    </lineage>
</organism>
<evidence type="ECO:0000256" key="2">
    <source>
        <dbReference type="ARBA" id="ARBA00007998"/>
    </source>
</evidence>
<sequence length="371" mass="43516">MSRYYYYLVLINMIANVIASVPAILLHFHDDGAVSAMIVSVVAGSTLVFFFTRFFTHFPGMTLPELLQKTTAKWFYNPFILVLAITWFIAGMITLITYTFLLIRYLTPEMPIIQISLTILLAVILGCLMKTDRVFYTIEIILLLTVPLIILIFIKAYTNENLRWEFVKEAALYFNQFPNLNAFSACFFLYLGSANLIIFNRFFKNKQNFGVKQITLIVAISIMTLFTTYFIPIGFNGVEGIEKLVYPWITTSDSLRMKFSLIERVLFIFLLFYLGIAFLSILIHWHVSIELLKYVFNFEKFKFKGFKFGVFLPIPFYIGVSLYFVRQLNEYQLFRLSGIFYNILIIFFPMMLILFFFIKRRMKNVKKAEQN</sequence>
<evidence type="ECO:0000313" key="9">
    <source>
        <dbReference type="EMBL" id="RQW75637.1"/>
    </source>
</evidence>
<feature type="transmembrane region" description="Helical" evidence="8">
    <location>
        <begin position="7"/>
        <end position="28"/>
    </location>
</feature>
<feature type="transmembrane region" description="Helical" evidence="8">
    <location>
        <begin position="265"/>
        <end position="287"/>
    </location>
</feature>
<evidence type="ECO:0000256" key="5">
    <source>
        <dbReference type="ARBA" id="ARBA00022692"/>
    </source>
</evidence>
<evidence type="ECO:0000256" key="3">
    <source>
        <dbReference type="ARBA" id="ARBA00022448"/>
    </source>
</evidence>
<dbReference type="GO" id="GO:0009847">
    <property type="term" value="P:spore germination"/>
    <property type="evidence" value="ECO:0007669"/>
    <property type="project" value="InterPro"/>
</dbReference>
<dbReference type="InterPro" id="IPR004761">
    <property type="entry name" value="Spore_GerAB"/>
</dbReference>
<keyword evidence="3" id="KW-0813">Transport</keyword>
<dbReference type="RefSeq" id="WP_124763542.1">
    <property type="nucleotide sequence ID" value="NZ_JAFBDY010000015.1"/>
</dbReference>
<keyword evidence="4" id="KW-0309">Germination</keyword>
<comment type="subcellular location">
    <subcellularLocation>
        <location evidence="1">Membrane</location>
        <topology evidence="1">Multi-pass membrane protein</topology>
    </subcellularLocation>
</comment>
<feature type="transmembrane region" description="Helical" evidence="8">
    <location>
        <begin position="136"/>
        <end position="157"/>
    </location>
</feature>
<accession>A0A3N9UHW8</accession>
<feature type="transmembrane region" description="Helical" evidence="8">
    <location>
        <begin position="112"/>
        <end position="129"/>
    </location>
</feature>
<proteinExistence type="inferred from homology"/>
<evidence type="ECO:0000313" key="10">
    <source>
        <dbReference type="Proteomes" id="UP000274033"/>
    </source>
</evidence>
<reference evidence="9 10" key="1">
    <citation type="journal article" date="2013" name="J. Microbiol.">
        <title>Lysinibacillus chungkukjangi sp. nov., isolated from Chungkukjang, Korean fermented soybean food.</title>
        <authorList>
            <person name="Kim S.J."/>
            <person name="Jang Y.H."/>
            <person name="Hamada M."/>
            <person name="Ahn J.H."/>
            <person name="Weon H.Y."/>
            <person name="Suzuki K."/>
            <person name="Whang K.S."/>
            <person name="Kwon S.W."/>
        </authorList>
    </citation>
    <scope>NUCLEOTIDE SEQUENCE [LARGE SCALE GENOMIC DNA]</scope>
    <source>
        <strain evidence="9 10">MCCC 1A12701</strain>
    </source>
</reference>
<comment type="caution">
    <text evidence="9">The sequence shown here is derived from an EMBL/GenBank/DDBJ whole genome shotgun (WGS) entry which is preliminary data.</text>
</comment>
<evidence type="ECO:0000256" key="6">
    <source>
        <dbReference type="ARBA" id="ARBA00022989"/>
    </source>
</evidence>
<feature type="transmembrane region" description="Helical" evidence="8">
    <location>
        <begin position="75"/>
        <end position="100"/>
    </location>
</feature>
<evidence type="ECO:0000256" key="7">
    <source>
        <dbReference type="ARBA" id="ARBA00023136"/>
    </source>
</evidence>
<keyword evidence="5 8" id="KW-0812">Transmembrane</keyword>
<keyword evidence="6 8" id="KW-1133">Transmembrane helix</keyword>
<feature type="transmembrane region" description="Helical" evidence="8">
    <location>
        <begin position="182"/>
        <end position="202"/>
    </location>
</feature>
<feature type="transmembrane region" description="Helical" evidence="8">
    <location>
        <begin position="34"/>
        <end position="55"/>
    </location>
</feature>
<dbReference type="Pfam" id="PF03845">
    <property type="entry name" value="Spore_permease"/>
    <property type="match status" value="1"/>
</dbReference>
<dbReference type="OrthoDB" id="2930450at2"/>
<feature type="transmembrane region" description="Helical" evidence="8">
    <location>
        <begin position="214"/>
        <end position="235"/>
    </location>
</feature>
<dbReference type="EMBL" id="RRCT01000003">
    <property type="protein sequence ID" value="RQW75637.1"/>
    <property type="molecule type" value="Genomic_DNA"/>
</dbReference>
<gene>
    <name evidence="9" type="ORF">EBB45_05740</name>
</gene>
<name>A0A3N9UHW8_9BACI</name>
<dbReference type="PANTHER" id="PTHR34975:SF2">
    <property type="entry name" value="SPORE GERMINATION PROTEIN A2"/>
    <property type="match status" value="1"/>
</dbReference>
<feature type="transmembrane region" description="Helical" evidence="8">
    <location>
        <begin position="308"/>
        <end position="326"/>
    </location>
</feature>
<evidence type="ECO:0000256" key="1">
    <source>
        <dbReference type="ARBA" id="ARBA00004141"/>
    </source>
</evidence>
<dbReference type="GO" id="GO:0016020">
    <property type="term" value="C:membrane"/>
    <property type="evidence" value="ECO:0007669"/>
    <property type="project" value="UniProtKB-SubCell"/>
</dbReference>